<gene>
    <name evidence="2" type="ORF">JJB07_13605</name>
</gene>
<evidence type="ECO:0000313" key="3">
    <source>
        <dbReference type="Proteomes" id="UP000602284"/>
    </source>
</evidence>
<sequence length="57" mass="6015">MKKGILSLMAAMLLATGMVSAGTHYTKAAVDDGPDPHGYVVKVAMDTYPDPLSIKHV</sequence>
<comment type="caution">
    <text evidence="2">The sequence shown here is derived from an EMBL/GenBank/DDBJ whole genome shotgun (WGS) entry which is preliminary data.</text>
</comment>
<dbReference type="Proteomes" id="UP000602284">
    <property type="component" value="Unassembled WGS sequence"/>
</dbReference>
<dbReference type="RefSeq" id="WP_201635904.1">
    <property type="nucleotide sequence ID" value="NZ_JAEQNB010000004.1"/>
</dbReference>
<feature type="signal peptide" evidence="1">
    <location>
        <begin position="1"/>
        <end position="21"/>
    </location>
</feature>
<reference evidence="2 3" key="1">
    <citation type="submission" date="2021-01" db="EMBL/GenBank/DDBJ databases">
        <title>Tumebacillus sp. strain ITR2 16S ribosomal RNA gene Genome sequencing and assembly.</title>
        <authorList>
            <person name="Kang M."/>
        </authorList>
    </citation>
    <scope>NUCLEOTIDE SEQUENCE [LARGE SCALE GENOMIC DNA]</scope>
    <source>
        <strain evidence="2 3">ITR2</strain>
    </source>
</reference>
<evidence type="ECO:0000313" key="2">
    <source>
        <dbReference type="EMBL" id="MBL0387671.1"/>
    </source>
</evidence>
<name>A0ABS1JBN4_9BACL</name>
<feature type="chain" id="PRO_5046975189" evidence="1">
    <location>
        <begin position="22"/>
        <end position="57"/>
    </location>
</feature>
<dbReference type="EMBL" id="JAEQNB010000004">
    <property type="protein sequence ID" value="MBL0387671.1"/>
    <property type="molecule type" value="Genomic_DNA"/>
</dbReference>
<protein>
    <submittedName>
        <fullName evidence="2">Uncharacterized protein</fullName>
    </submittedName>
</protein>
<keyword evidence="3" id="KW-1185">Reference proteome</keyword>
<keyword evidence="1" id="KW-0732">Signal</keyword>
<proteinExistence type="predicted"/>
<evidence type="ECO:0000256" key="1">
    <source>
        <dbReference type="SAM" id="SignalP"/>
    </source>
</evidence>
<organism evidence="2 3">
    <name type="scientific">Tumebacillus amylolyticus</name>
    <dbReference type="NCBI Taxonomy" id="2801339"/>
    <lineage>
        <taxon>Bacteria</taxon>
        <taxon>Bacillati</taxon>
        <taxon>Bacillota</taxon>
        <taxon>Bacilli</taxon>
        <taxon>Bacillales</taxon>
        <taxon>Alicyclobacillaceae</taxon>
        <taxon>Tumebacillus</taxon>
    </lineage>
</organism>
<accession>A0ABS1JBN4</accession>